<dbReference type="AlphaFoldDB" id="A0A175Y4I6"/>
<dbReference type="GeneID" id="93797018"/>
<dbReference type="EMBL" id="LQCK02000012">
    <property type="protein sequence ID" value="KZB95345.1"/>
    <property type="molecule type" value="Genomic_DNA"/>
</dbReference>
<reference evidence="1" key="1">
    <citation type="submission" date="2016-03" db="EMBL/GenBank/DDBJ databases">
        <title>Sphingomonas melonis TY, whole genome shotgun sequencing.</title>
        <authorList>
            <person name="Wang H."/>
            <person name="Zhu P."/>
        </authorList>
    </citation>
    <scope>NUCLEOTIDE SEQUENCE [LARGE SCALE GENOMIC DNA]</scope>
    <source>
        <strain evidence="1">TY</strain>
    </source>
</reference>
<name>A0A175Y4I6_9SPHN</name>
<dbReference type="STRING" id="621456.BJP26_03370"/>
<comment type="caution">
    <text evidence="1">The sequence shown here is derived from an EMBL/GenBank/DDBJ whole genome shotgun (WGS) entry which is preliminary data.</text>
</comment>
<dbReference type="Gene3D" id="3.90.1690.10">
    <property type="entry name" value="phage-related protein like domain"/>
    <property type="match status" value="1"/>
</dbReference>
<dbReference type="RefSeq" id="WP_017980567.1">
    <property type="nucleotide sequence ID" value="NZ_CP017578.1"/>
</dbReference>
<keyword evidence="2" id="KW-1185">Reference proteome</keyword>
<accession>A0A175Y4I6</accession>
<dbReference type="InterPro" id="IPR053738">
    <property type="entry name" value="Lambda_capsid_assembly"/>
</dbReference>
<dbReference type="Proteomes" id="UP000078460">
    <property type="component" value="Unassembled WGS sequence"/>
</dbReference>
<organism evidence="1 2">
    <name type="scientific">Sphingomonas melonis TY</name>
    <dbReference type="NCBI Taxonomy" id="621456"/>
    <lineage>
        <taxon>Bacteria</taxon>
        <taxon>Pseudomonadati</taxon>
        <taxon>Pseudomonadota</taxon>
        <taxon>Alphaproteobacteria</taxon>
        <taxon>Sphingomonadales</taxon>
        <taxon>Sphingomonadaceae</taxon>
        <taxon>Sphingomonas</taxon>
    </lineage>
</organism>
<dbReference type="OrthoDB" id="572526at2"/>
<evidence type="ECO:0000313" key="1">
    <source>
        <dbReference type="EMBL" id="KZB95345.1"/>
    </source>
</evidence>
<evidence type="ECO:0000313" key="2">
    <source>
        <dbReference type="Proteomes" id="UP000078460"/>
    </source>
</evidence>
<dbReference type="KEGG" id="smy:BJP26_03370"/>
<sequence length="316" mass="34312">MAVSPYPIDPALTAIAIAYKNQGYIADIVVPRITVGKQNFTFMQYGMNTFFDTPDTLIGRRGQANQVTMDGVEVPDVTEDHGLEAPVPQADVANADARYDPLGNAAALTTELIEVRREIRAAALIFNPATYDPGLRVTLAGTDQFDNKDADADPERNAVTRISDALDKSLLRPNQMVFGQRGWTKFRRLPSIVKAIRGDRGGGLVTRDEVAALFEVNEVVVGQAFGNQARKGQAAQMSRLWGNHLALTYKAPVLSRETPTFAGTFTWGERVASQREMKPGEMGLRGGTAVLVGESVKERVIAAQAGYFFESAFSAA</sequence>
<protein>
    <submittedName>
        <fullName evidence="1">Capsid protein</fullName>
    </submittedName>
</protein>
<gene>
    <name evidence="1" type="ORF">AVM11_03460</name>
</gene>
<proteinExistence type="predicted"/>